<dbReference type="Pfam" id="PF14129">
    <property type="entry name" value="DUF4296"/>
    <property type="match status" value="1"/>
</dbReference>
<keyword evidence="1" id="KW-0175">Coiled coil</keyword>
<protein>
    <recommendedName>
        <fullName evidence="2">DUF4296 domain-containing protein</fullName>
    </recommendedName>
</protein>
<evidence type="ECO:0000313" key="3">
    <source>
        <dbReference type="EMBL" id="SMO50858.1"/>
    </source>
</evidence>
<evidence type="ECO:0000313" key="4">
    <source>
        <dbReference type="Proteomes" id="UP000319040"/>
    </source>
</evidence>
<dbReference type="EMBL" id="FXTB01000002">
    <property type="protein sequence ID" value="SMO50858.1"/>
    <property type="molecule type" value="Genomic_DNA"/>
</dbReference>
<dbReference type="AlphaFoldDB" id="A0A521BUM8"/>
<keyword evidence="4" id="KW-1185">Reference proteome</keyword>
<dbReference type="PROSITE" id="PS51257">
    <property type="entry name" value="PROKAR_LIPOPROTEIN"/>
    <property type="match status" value="1"/>
</dbReference>
<dbReference type="Proteomes" id="UP000319040">
    <property type="component" value="Unassembled WGS sequence"/>
</dbReference>
<evidence type="ECO:0000256" key="1">
    <source>
        <dbReference type="SAM" id="Coils"/>
    </source>
</evidence>
<dbReference type="InterPro" id="IPR025381">
    <property type="entry name" value="DUF4296"/>
</dbReference>
<accession>A0A521BUM8</accession>
<name>A0A521BUM8_SACCC</name>
<gene>
    <name evidence="3" type="ORF">SAMN06265379_10275</name>
</gene>
<sequence>MTNRMVFCGMLLAYFFVACNPNRVPKGFPEEEEFARILADVHYAEATIGQIRIKDRGVDSTANTYYHYILARHNLTQQKFDTVVSWYLSHPELYQEVYDKVIALLSEQEAHYERDIKEQEEEEERVRKEKQARSIWKGEKSYFITKADTFDRRIPFSISVDTIVAQGYQLSAFYQFLKQSSVKEPLMEVIALYADSTTDTLYYNLPATHINSKAALMIGFEKEQQVLQMEGFLVKHDTTEQIRARINNIEFEYIPVADSVR</sequence>
<evidence type="ECO:0000259" key="2">
    <source>
        <dbReference type="Pfam" id="PF14129"/>
    </source>
</evidence>
<feature type="coiled-coil region" evidence="1">
    <location>
        <begin position="102"/>
        <end position="132"/>
    </location>
</feature>
<organism evidence="3 4">
    <name type="scientific">Saccharicrinis carchari</name>
    <dbReference type="NCBI Taxonomy" id="1168039"/>
    <lineage>
        <taxon>Bacteria</taxon>
        <taxon>Pseudomonadati</taxon>
        <taxon>Bacteroidota</taxon>
        <taxon>Bacteroidia</taxon>
        <taxon>Marinilabiliales</taxon>
        <taxon>Marinilabiliaceae</taxon>
        <taxon>Saccharicrinis</taxon>
    </lineage>
</organism>
<proteinExistence type="predicted"/>
<feature type="domain" description="DUF4296" evidence="2">
    <location>
        <begin position="25"/>
        <end position="109"/>
    </location>
</feature>
<reference evidence="3 4" key="1">
    <citation type="submission" date="2017-05" db="EMBL/GenBank/DDBJ databases">
        <authorList>
            <person name="Varghese N."/>
            <person name="Submissions S."/>
        </authorList>
    </citation>
    <scope>NUCLEOTIDE SEQUENCE [LARGE SCALE GENOMIC DNA]</scope>
    <source>
        <strain evidence="3 4">DSM 27040</strain>
    </source>
</reference>